<dbReference type="PANTHER" id="PTHR13040">
    <property type="entry name" value="AUTOPHAGY PROTEIN 5"/>
    <property type="match status" value="1"/>
</dbReference>
<dbReference type="InterPro" id="IPR048318">
    <property type="entry name" value="ATG5_UblB"/>
</dbReference>
<keyword evidence="5" id="KW-0963">Cytoplasm</keyword>
<organism evidence="15 16">
    <name type="scientific">Folsomia candida</name>
    <name type="common">Springtail</name>
    <dbReference type="NCBI Taxonomy" id="158441"/>
    <lineage>
        <taxon>Eukaryota</taxon>
        <taxon>Metazoa</taxon>
        <taxon>Ecdysozoa</taxon>
        <taxon>Arthropoda</taxon>
        <taxon>Hexapoda</taxon>
        <taxon>Collembola</taxon>
        <taxon>Entomobryomorpha</taxon>
        <taxon>Isotomoidea</taxon>
        <taxon>Isotomidae</taxon>
        <taxon>Proisotominae</taxon>
        <taxon>Folsomia</taxon>
    </lineage>
</organism>
<dbReference type="GO" id="GO:0034274">
    <property type="term" value="C:Atg12-Atg5-Atg16 complex"/>
    <property type="evidence" value="ECO:0007669"/>
    <property type="project" value="TreeGrafter"/>
</dbReference>
<dbReference type="GO" id="GO:0019776">
    <property type="term" value="F:Atg8-family ligase activity"/>
    <property type="evidence" value="ECO:0007669"/>
    <property type="project" value="TreeGrafter"/>
</dbReference>
<dbReference type="GO" id="GO:0007033">
    <property type="term" value="P:vacuole organization"/>
    <property type="evidence" value="ECO:0007669"/>
    <property type="project" value="UniProtKB-ARBA"/>
</dbReference>
<dbReference type="GO" id="GO:0006995">
    <property type="term" value="P:cellular response to nitrogen starvation"/>
    <property type="evidence" value="ECO:0007669"/>
    <property type="project" value="TreeGrafter"/>
</dbReference>
<evidence type="ECO:0000256" key="7">
    <source>
        <dbReference type="ARBA" id="ARBA00022843"/>
    </source>
</evidence>
<feature type="domain" description="Autophagy protein ATG5 alpha-helical bundle region" evidence="13">
    <location>
        <begin position="160"/>
        <end position="215"/>
    </location>
</feature>
<dbReference type="EMBL" id="LNIX01000003">
    <property type="protein sequence ID" value="OXA57449.1"/>
    <property type="molecule type" value="Genomic_DNA"/>
</dbReference>
<comment type="subunit">
    <text evidence="10">Conjugated with ATG12.</text>
</comment>
<evidence type="ECO:0000256" key="3">
    <source>
        <dbReference type="ARBA" id="ARBA00006910"/>
    </source>
</evidence>
<evidence type="ECO:0000256" key="1">
    <source>
        <dbReference type="ARBA" id="ARBA00004496"/>
    </source>
</evidence>
<evidence type="ECO:0000256" key="10">
    <source>
        <dbReference type="RuleBase" id="RU361202"/>
    </source>
</evidence>
<dbReference type="Gene3D" id="3.10.20.620">
    <property type="match status" value="1"/>
</dbReference>
<feature type="region of interest" description="Disordered" evidence="11">
    <location>
        <begin position="1"/>
        <end position="31"/>
    </location>
</feature>
<evidence type="ECO:0000256" key="9">
    <source>
        <dbReference type="ARBA" id="ARBA00023136"/>
    </source>
</evidence>
<dbReference type="InterPro" id="IPR048939">
    <property type="entry name" value="ATG5_UblA"/>
</dbReference>
<dbReference type="OrthoDB" id="272162at2759"/>
<protein>
    <recommendedName>
        <fullName evidence="4 10">Autophagy protein 5</fullName>
    </recommendedName>
</protein>
<dbReference type="InterPro" id="IPR048940">
    <property type="entry name" value="ATG5_HBR"/>
</dbReference>
<evidence type="ECO:0000256" key="8">
    <source>
        <dbReference type="ARBA" id="ARBA00023006"/>
    </source>
</evidence>
<dbReference type="PANTHER" id="PTHR13040:SF2">
    <property type="entry name" value="AUTOPHAGY PROTEIN 5"/>
    <property type="match status" value="1"/>
</dbReference>
<evidence type="ECO:0000259" key="13">
    <source>
        <dbReference type="Pfam" id="PF20637"/>
    </source>
</evidence>
<dbReference type="GO" id="GO:0044233">
    <property type="term" value="C:mitochondria-associated endoplasmic reticulum membrane contact site"/>
    <property type="evidence" value="ECO:0007669"/>
    <property type="project" value="TreeGrafter"/>
</dbReference>
<dbReference type="Pfam" id="PF20637">
    <property type="entry name" value="ATG5_HBR"/>
    <property type="match status" value="1"/>
</dbReference>
<dbReference type="GO" id="GO:0005776">
    <property type="term" value="C:autophagosome"/>
    <property type="evidence" value="ECO:0007669"/>
    <property type="project" value="TreeGrafter"/>
</dbReference>
<evidence type="ECO:0000256" key="4">
    <source>
        <dbReference type="ARBA" id="ARBA00015616"/>
    </source>
</evidence>
<evidence type="ECO:0000259" key="12">
    <source>
        <dbReference type="Pfam" id="PF04106"/>
    </source>
</evidence>
<evidence type="ECO:0000256" key="6">
    <source>
        <dbReference type="ARBA" id="ARBA00022499"/>
    </source>
</evidence>
<comment type="caution">
    <text evidence="15">The sequence shown here is derived from an EMBL/GenBank/DDBJ whole genome shotgun (WGS) entry which is preliminary data.</text>
</comment>
<keyword evidence="7 10" id="KW-0832">Ubl conjugation</keyword>
<sequence>MSSGRYSFRPTTKVKKTRSTNYLGGGGGGGGRLRMADDREVLREIWDSKLPVSFALAEEEVYTVKPPEPYYLMVPRLLYFPLVTDKVRRHFAQHVNPEIANNEMWLEYNGQPIKWHVYFNLNHPIGLWFDLFSDGILPWSISIHFDKFPEQNVCRCPCKDAIRSQFMSVLKEADALKHKGQVINSMQEKDHNQLWLGFQNDKFDQFWGVNKRLMESPAGEGFRNIPIRCYTPEKFAMQRLVKPVDDANNSWTSLHDALIEFFPDFDASKVRILIHGIEPPLNSPIQWLSEHLSYPDNFLHVVILPTNFSSVPS</sequence>
<dbReference type="InterPro" id="IPR042526">
    <property type="entry name" value="Atg5_HR"/>
</dbReference>
<dbReference type="GO" id="GO:0000422">
    <property type="term" value="P:autophagy of mitochondrion"/>
    <property type="evidence" value="ECO:0007669"/>
    <property type="project" value="TreeGrafter"/>
</dbReference>
<keyword evidence="8 10" id="KW-0072">Autophagy</keyword>
<evidence type="ECO:0000256" key="5">
    <source>
        <dbReference type="ARBA" id="ARBA00022490"/>
    </source>
</evidence>
<dbReference type="Pfam" id="PF04106">
    <property type="entry name" value="ATG5_UblB"/>
    <property type="match status" value="1"/>
</dbReference>
<dbReference type="AlphaFoldDB" id="A0A226EJ12"/>
<keyword evidence="16" id="KW-1185">Reference proteome</keyword>
<feature type="domain" description="Autophagy protein ATG5 UblA" evidence="14">
    <location>
        <begin position="45"/>
        <end position="145"/>
    </location>
</feature>
<dbReference type="InterPro" id="IPR007239">
    <property type="entry name" value="Atg5"/>
</dbReference>
<dbReference type="FunFam" id="3.10.20.90:FF:000100">
    <property type="entry name" value="Autophagy related 5"/>
    <property type="match status" value="1"/>
</dbReference>
<dbReference type="STRING" id="158441.A0A226EJ12"/>
<dbReference type="GO" id="GO:0034727">
    <property type="term" value="P:piecemeal microautophagy of the nucleus"/>
    <property type="evidence" value="ECO:0007669"/>
    <property type="project" value="TreeGrafter"/>
</dbReference>
<dbReference type="Pfam" id="PF20638">
    <property type="entry name" value="ATG5_UblA"/>
    <property type="match status" value="1"/>
</dbReference>
<comment type="subcellular location">
    <subcellularLocation>
        <location evidence="1">Cytoplasm</location>
    </subcellularLocation>
    <subcellularLocation>
        <location evidence="2 10">Preautophagosomal structure membrane</location>
        <topology evidence="2 10">Peripheral membrane protein</topology>
    </subcellularLocation>
</comment>
<proteinExistence type="inferred from homology"/>
<dbReference type="OMA" id="SIQKAVW"/>
<dbReference type="GO" id="GO:0034045">
    <property type="term" value="C:phagophore assembly site membrane"/>
    <property type="evidence" value="ECO:0007669"/>
    <property type="project" value="UniProtKB-SubCell"/>
</dbReference>
<evidence type="ECO:0000313" key="16">
    <source>
        <dbReference type="Proteomes" id="UP000198287"/>
    </source>
</evidence>
<gene>
    <name evidence="15" type="ORF">Fcan01_06904</name>
</gene>
<reference evidence="15 16" key="1">
    <citation type="submission" date="2015-12" db="EMBL/GenBank/DDBJ databases">
        <title>The genome of Folsomia candida.</title>
        <authorList>
            <person name="Faddeeva A."/>
            <person name="Derks M.F."/>
            <person name="Anvar Y."/>
            <person name="Smit S."/>
            <person name="Van Straalen N."/>
            <person name="Roelofs D."/>
        </authorList>
    </citation>
    <scope>NUCLEOTIDE SEQUENCE [LARGE SCALE GENOMIC DNA]</scope>
    <source>
        <strain evidence="15 16">VU population</strain>
        <tissue evidence="15">Whole body</tissue>
    </source>
</reference>
<feature type="domain" description="Autophagy protein ATG5 UblB" evidence="12">
    <location>
        <begin position="224"/>
        <end position="303"/>
    </location>
</feature>
<dbReference type="Gene3D" id="3.10.20.90">
    <property type="entry name" value="Phosphatidylinositol 3-kinase Catalytic Subunit, Chain A, domain 1"/>
    <property type="match status" value="1"/>
</dbReference>
<evidence type="ECO:0000256" key="11">
    <source>
        <dbReference type="SAM" id="MobiDB-lite"/>
    </source>
</evidence>
<dbReference type="Gene3D" id="1.10.246.190">
    <property type="entry name" value="Autophagy protein Apg5, helix rich domain"/>
    <property type="match status" value="1"/>
</dbReference>
<dbReference type="GO" id="GO:0061908">
    <property type="term" value="C:phagophore"/>
    <property type="evidence" value="ECO:0007669"/>
    <property type="project" value="TreeGrafter"/>
</dbReference>
<comment type="similarity">
    <text evidence="3 10">Belongs to the ATG5 family.</text>
</comment>
<dbReference type="InterPro" id="IPR042527">
    <property type="entry name" value="Atg5_UblA_dom_sf"/>
</dbReference>
<dbReference type="Proteomes" id="UP000198287">
    <property type="component" value="Unassembled WGS sequence"/>
</dbReference>
<evidence type="ECO:0000256" key="2">
    <source>
        <dbReference type="ARBA" id="ARBA00004623"/>
    </source>
</evidence>
<dbReference type="FunFam" id="1.10.246.190:FF:000001">
    <property type="entry name" value="Autophagy related 5"/>
    <property type="match status" value="1"/>
</dbReference>
<comment type="function">
    <text evidence="10">Involved in autophagic vesicle formation.</text>
</comment>
<evidence type="ECO:0000259" key="14">
    <source>
        <dbReference type="Pfam" id="PF20638"/>
    </source>
</evidence>
<accession>A0A226EJ12</accession>
<evidence type="ECO:0000313" key="15">
    <source>
        <dbReference type="EMBL" id="OXA57449.1"/>
    </source>
</evidence>
<name>A0A226EJ12_FOLCA</name>
<keyword evidence="6 10" id="KW-1017">Isopeptide bond</keyword>
<keyword evidence="9 10" id="KW-0472">Membrane</keyword>